<protein>
    <submittedName>
        <fullName evidence="1">Uncharacterized protein</fullName>
    </submittedName>
</protein>
<dbReference type="STRING" id="28573.A0A0U1M7N1"/>
<dbReference type="Proteomes" id="UP000054383">
    <property type="component" value="Unassembled WGS sequence"/>
</dbReference>
<keyword evidence="2" id="KW-1185">Reference proteome</keyword>
<evidence type="ECO:0000313" key="1">
    <source>
        <dbReference type="EMBL" id="CRG91372.1"/>
    </source>
</evidence>
<proteinExistence type="predicted"/>
<organism evidence="1 2">
    <name type="scientific">Talaromyces islandicus</name>
    <name type="common">Penicillium islandicum</name>
    <dbReference type="NCBI Taxonomy" id="28573"/>
    <lineage>
        <taxon>Eukaryota</taxon>
        <taxon>Fungi</taxon>
        <taxon>Dikarya</taxon>
        <taxon>Ascomycota</taxon>
        <taxon>Pezizomycotina</taxon>
        <taxon>Eurotiomycetes</taxon>
        <taxon>Eurotiomycetidae</taxon>
        <taxon>Eurotiales</taxon>
        <taxon>Trichocomaceae</taxon>
        <taxon>Talaromyces</taxon>
        <taxon>Talaromyces sect. Islandici</taxon>
    </lineage>
</organism>
<sequence>MARKRLLRASGGDNTFSSPPTPKVEVFVADAGNPASWDLELKEAVYGGDPPHAEQVTQPTAKTQTWLLALDTLYHFKPSRMPLFECAYRDMQASIMAFDLLLSESASLWDRCRLRLMCLFTGIPYSNFLTEKEYRAMMSLAGYEQDMIDMQDISEDVFAGIAGYIRTKEAELEMYGMTVGKFKAPAKVFDWWAKSGVVKGYVVAAHRI</sequence>
<accession>A0A0U1M7N1</accession>
<dbReference type="AlphaFoldDB" id="A0A0U1M7N1"/>
<reference evidence="1 2" key="1">
    <citation type="submission" date="2015-04" db="EMBL/GenBank/DDBJ databases">
        <authorList>
            <person name="Syromyatnikov M.Y."/>
            <person name="Popov V.N."/>
        </authorList>
    </citation>
    <scope>NUCLEOTIDE SEQUENCE [LARGE SCALE GENOMIC DNA]</scope>
    <source>
        <strain evidence="1">WF-38-12</strain>
    </source>
</reference>
<gene>
    <name evidence="1" type="ORF">PISL3812_08420</name>
</gene>
<dbReference type="OrthoDB" id="61390at2759"/>
<dbReference type="OMA" id="MQDISED"/>
<evidence type="ECO:0000313" key="2">
    <source>
        <dbReference type="Proteomes" id="UP000054383"/>
    </source>
</evidence>
<dbReference type="EMBL" id="CVMT01000009">
    <property type="protein sequence ID" value="CRG91372.1"/>
    <property type="molecule type" value="Genomic_DNA"/>
</dbReference>
<name>A0A0U1M7N1_TALIS</name>